<dbReference type="KEGG" id="adin:H7849_11940"/>
<accession>A0A7G8BPR7</accession>
<gene>
    <name evidence="1" type="ORF">H7849_11940</name>
</gene>
<dbReference type="AlphaFoldDB" id="A0A7G8BPR7"/>
<evidence type="ECO:0000313" key="2">
    <source>
        <dbReference type="Proteomes" id="UP000515312"/>
    </source>
</evidence>
<dbReference type="RefSeq" id="WP_186746777.1">
    <property type="nucleotide sequence ID" value="NZ_CP060394.1"/>
</dbReference>
<name>A0A7G8BPR7_9BACT</name>
<protein>
    <submittedName>
        <fullName evidence="1">Uncharacterized protein</fullName>
    </submittedName>
</protein>
<evidence type="ECO:0000313" key="1">
    <source>
        <dbReference type="EMBL" id="QNI34537.1"/>
    </source>
</evidence>
<dbReference type="Proteomes" id="UP000515312">
    <property type="component" value="Chromosome"/>
</dbReference>
<reference evidence="1 2" key="1">
    <citation type="submission" date="2020-08" db="EMBL/GenBank/DDBJ databases">
        <title>Edaphobacter telluris sp. nov. and Acidobacterium dinghuensis sp. nov., two acidobacteria isolated from forest soil.</title>
        <authorList>
            <person name="Fu J."/>
            <person name="Qiu L."/>
        </authorList>
    </citation>
    <scope>NUCLEOTIDE SEQUENCE [LARGE SCALE GENOMIC DNA]</scope>
    <source>
        <strain evidence="1">4Y35</strain>
    </source>
</reference>
<keyword evidence="2" id="KW-1185">Reference proteome</keyword>
<sequence>MIDVARDAEGVRKALEEIFEEDFVRARIDRESAGATPETKERMQRQIPRRTLSPGYYRVAEYLLAIDAERRAGIVFSLRDLCCWEVDGLVALDRARGAYESRHPACSACGARQDTRFNRECSNCGVKFRTRKK</sequence>
<proteinExistence type="predicted"/>
<dbReference type="EMBL" id="CP060394">
    <property type="protein sequence ID" value="QNI34537.1"/>
    <property type="molecule type" value="Genomic_DNA"/>
</dbReference>
<organism evidence="1 2">
    <name type="scientific">Alloacidobacterium dinghuense</name>
    <dbReference type="NCBI Taxonomy" id="2763107"/>
    <lineage>
        <taxon>Bacteria</taxon>
        <taxon>Pseudomonadati</taxon>
        <taxon>Acidobacteriota</taxon>
        <taxon>Terriglobia</taxon>
        <taxon>Terriglobales</taxon>
        <taxon>Acidobacteriaceae</taxon>
        <taxon>Alloacidobacterium</taxon>
    </lineage>
</organism>